<dbReference type="Proteomes" id="UP000182259">
    <property type="component" value="Chromosome IV"/>
</dbReference>
<feature type="compositionally biased region" description="Basic and acidic residues" evidence="1">
    <location>
        <begin position="318"/>
        <end position="329"/>
    </location>
</feature>
<gene>
    <name evidence="2" type="ORF">SAMEA4029009_CIC11G00000003719</name>
</gene>
<proteinExistence type="predicted"/>
<feature type="region of interest" description="Disordered" evidence="1">
    <location>
        <begin position="45"/>
        <end position="65"/>
    </location>
</feature>
<reference evidence="2 3" key="1">
    <citation type="submission" date="2016-10" db="EMBL/GenBank/DDBJ databases">
        <authorList>
            <person name="de Groot N.N."/>
        </authorList>
    </citation>
    <scope>NUCLEOTIDE SEQUENCE [LARGE SCALE GENOMIC DNA]</scope>
    <source>
        <strain evidence="2 3">PYCC 4715</strain>
    </source>
</reference>
<feature type="region of interest" description="Disordered" evidence="1">
    <location>
        <begin position="318"/>
        <end position="353"/>
    </location>
</feature>
<name>A0A1L0DHU7_9ASCO</name>
<accession>A0A1L0DHU7</accession>
<dbReference type="EMBL" id="LT635767">
    <property type="protein sequence ID" value="SGZ55512.1"/>
    <property type="molecule type" value="Genomic_DNA"/>
</dbReference>
<evidence type="ECO:0000313" key="2">
    <source>
        <dbReference type="EMBL" id="SGZ55512.1"/>
    </source>
</evidence>
<evidence type="ECO:0000256" key="1">
    <source>
        <dbReference type="SAM" id="MobiDB-lite"/>
    </source>
</evidence>
<organism evidence="2 3">
    <name type="scientific">Sungouiella intermedia</name>
    <dbReference type="NCBI Taxonomy" id="45354"/>
    <lineage>
        <taxon>Eukaryota</taxon>
        <taxon>Fungi</taxon>
        <taxon>Dikarya</taxon>
        <taxon>Ascomycota</taxon>
        <taxon>Saccharomycotina</taxon>
        <taxon>Pichiomycetes</taxon>
        <taxon>Metschnikowiaceae</taxon>
        <taxon>Sungouiella</taxon>
    </lineage>
</organism>
<protein>
    <submittedName>
        <fullName evidence="2">CIC11C00000003719</fullName>
    </submittedName>
</protein>
<evidence type="ECO:0000313" key="3">
    <source>
        <dbReference type="Proteomes" id="UP000182259"/>
    </source>
</evidence>
<sequence length="353" mass="39355">MDLQIDEHFRLQEQVRGVDRENESRKLLIRLAVLKVLSLQNSAQRAEKQNQQTQQTPPTSQGLLGNASEKLRDYELRISVLKLQLSTKEKVHEAQIDELKDLVALLQKQLDEVNSVRSERKVAPLGSKWTKPNFMSPPTSSGRSVSLGNKFLSPNLSVFSGASPVFTKQKILRGKGNSFADFGAESIASQASLKLSQSEKTEKPVYFSSPTSSVESTPIKKAPIEKAIEPAVSTEPEEPINEDDAAKLVIPEANANLTSISESEDLYQTANATLLEDGVSKKKKKIQLLSANASKIVLELQGRGLNVEEEDLNSLNYYHDDNFQDDHSSPIRPSKRKIEDREEPAKKRHVFKI</sequence>
<dbReference type="AlphaFoldDB" id="A0A1L0DHU7"/>
<feature type="compositionally biased region" description="Low complexity" evidence="1">
    <location>
        <begin position="49"/>
        <end position="61"/>
    </location>
</feature>
<feature type="compositionally biased region" description="Basic and acidic residues" evidence="1">
    <location>
        <begin position="336"/>
        <end position="345"/>
    </location>
</feature>